<dbReference type="OrthoDB" id="5324574at2"/>
<keyword evidence="2" id="KW-1185">Reference proteome</keyword>
<dbReference type="EMBL" id="NXLQ01000089">
    <property type="protein sequence ID" value="RDU60406.1"/>
    <property type="molecule type" value="Genomic_DNA"/>
</dbReference>
<dbReference type="Proteomes" id="UP000256379">
    <property type="component" value="Unassembled WGS sequence"/>
</dbReference>
<gene>
    <name evidence="1" type="ORF">CQA53_10890</name>
</gene>
<evidence type="ECO:0008006" key="3">
    <source>
        <dbReference type="Google" id="ProtNLM"/>
    </source>
</evidence>
<proteinExistence type="predicted"/>
<name>A0A3D8I5X3_9HELI</name>
<protein>
    <recommendedName>
        <fullName evidence="3">Type VI secretion system amidase effector protein Tae4</fullName>
    </recommendedName>
</protein>
<accession>A0A3D8I5X3</accession>
<dbReference type="Gene3D" id="3.90.1720.70">
    <property type="match status" value="1"/>
</dbReference>
<reference evidence="1 2" key="1">
    <citation type="submission" date="2018-04" db="EMBL/GenBank/DDBJ databases">
        <title>Novel Campyloabacter and Helicobacter Species and Strains.</title>
        <authorList>
            <person name="Mannion A.J."/>
            <person name="Shen Z."/>
            <person name="Fox J.G."/>
        </authorList>
    </citation>
    <scope>NUCLEOTIDE SEQUENCE [LARGE SCALE GENOMIC DNA]</scope>
    <source>
        <strain evidence="1 2">MIT 17-337</strain>
    </source>
</reference>
<evidence type="ECO:0000313" key="1">
    <source>
        <dbReference type="EMBL" id="RDU60406.1"/>
    </source>
</evidence>
<organism evidence="1 2">
    <name type="scientific">Helicobacter didelphidarum</name>
    <dbReference type="NCBI Taxonomy" id="2040648"/>
    <lineage>
        <taxon>Bacteria</taxon>
        <taxon>Pseudomonadati</taxon>
        <taxon>Campylobacterota</taxon>
        <taxon>Epsilonproteobacteria</taxon>
        <taxon>Campylobacterales</taxon>
        <taxon>Helicobacteraceae</taxon>
        <taxon>Helicobacter</taxon>
    </lineage>
</organism>
<dbReference type="AlphaFoldDB" id="A0A3D8I5X3"/>
<comment type="caution">
    <text evidence="1">The sequence shown here is derived from an EMBL/GenBank/DDBJ whole genome shotgun (WGS) entry which is preliminary data.</text>
</comment>
<sequence length="222" mass="26003">MGKLEEAIKKQLIIYKIKQEYAKEILVEIKSTLDNFNQHNVYPRYAKVGGKVLEEYARFIINDIQIRLKYESERYQNFANSCALQVSYAFNNGKMPIKSLCTLPSNALRGDDGHLYYTGVPKIKELLLRNWKQVKPFSKNNTKDFYKVFYTDKNIARDENKKFFATLQSLHQNGIITMDIDGWRDAGGHTTLWDKEMGGFLDETNYLNDETIVVRELCFWKI</sequence>
<evidence type="ECO:0000313" key="2">
    <source>
        <dbReference type="Proteomes" id="UP000256379"/>
    </source>
</evidence>